<dbReference type="Gene3D" id="3.10.100.10">
    <property type="entry name" value="Mannose-Binding Protein A, subunit A"/>
    <property type="match status" value="1"/>
</dbReference>
<proteinExistence type="predicted"/>
<evidence type="ECO:0000313" key="1">
    <source>
        <dbReference type="EMBL" id="KAK7491122.1"/>
    </source>
</evidence>
<sequence>LFPLSHGDSCYSLSLDSLDFSSSKAACEAQGGKLAEIETSGENEALKHYIKLFGTK</sequence>
<feature type="non-terminal residue" evidence="1">
    <location>
        <position position="56"/>
    </location>
</feature>
<dbReference type="AlphaFoldDB" id="A0ABD0KVJ6"/>
<dbReference type="InterPro" id="IPR016186">
    <property type="entry name" value="C-type_lectin-like/link_sf"/>
</dbReference>
<accession>A0ABD0KVJ6</accession>
<dbReference type="Proteomes" id="UP001519460">
    <property type="component" value="Unassembled WGS sequence"/>
</dbReference>
<dbReference type="CDD" id="cd00037">
    <property type="entry name" value="CLECT"/>
    <property type="match status" value="1"/>
</dbReference>
<name>A0ABD0KVJ6_9CAEN</name>
<reference evidence="1 2" key="1">
    <citation type="journal article" date="2023" name="Sci. Data">
        <title>Genome assembly of the Korean intertidal mud-creeper Batillaria attramentaria.</title>
        <authorList>
            <person name="Patra A.K."/>
            <person name="Ho P.T."/>
            <person name="Jun S."/>
            <person name="Lee S.J."/>
            <person name="Kim Y."/>
            <person name="Won Y.J."/>
        </authorList>
    </citation>
    <scope>NUCLEOTIDE SEQUENCE [LARGE SCALE GENOMIC DNA]</scope>
    <source>
        <strain evidence="1">Wonlab-2016</strain>
    </source>
</reference>
<feature type="non-terminal residue" evidence="1">
    <location>
        <position position="1"/>
    </location>
</feature>
<protein>
    <submittedName>
        <fullName evidence="1">Uncharacterized protein</fullName>
    </submittedName>
</protein>
<dbReference type="EMBL" id="JACVVK020000119">
    <property type="protein sequence ID" value="KAK7491122.1"/>
    <property type="molecule type" value="Genomic_DNA"/>
</dbReference>
<comment type="caution">
    <text evidence="1">The sequence shown here is derived from an EMBL/GenBank/DDBJ whole genome shotgun (WGS) entry which is preliminary data.</text>
</comment>
<keyword evidence="2" id="KW-1185">Reference proteome</keyword>
<dbReference type="SUPFAM" id="SSF56436">
    <property type="entry name" value="C-type lectin-like"/>
    <property type="match status" value="1"/>
</dbReference>
<dbReference type="InterPro" id="IPR016187">
    <property type="entry name" value="CTDL_fold"/>
</dbReference>
<evidence type="ECO:0000313" key="2">
    <source>
        <dbReference type="Proteomes" id="UP001519460"/>
    </source>
</evidence>
<gene>
    <name evidence="1" type="ORF">BaRGS_00017686</name>
</gene>
<organism evidence="1 2">
    <name type="scientific">Batillaria attramentaria</name>
    <dbReference type="NCBI Taxonomy" id="370345"/>
    <lineage>
        <taxon>Eukaryota</taxon>
        <taxon>Metazoa</taxon>
        <taxon>Spiralia</taxon>
        <taxon>Lophotrochozoa</taxon>
        <taxon>Mollusca</taxon>
        <taxon>Gastropoda</taxon>
        <taxon>Caenogastropoda</taxon>
        <taxon>Sorbeoconcha</taxon>
        <taxon>Cerithioidea</taxon>
        <taxon>Batillariidae</taxon>
        <taxon>Batillaria</taxon>
    </lineage>
</organism>